<dbReference type="Proteomes" id="UP000324800">
    <property type="component" value="Unassembled WGS sequence"/>
</dbReference>
<dbReference type="GO" id="GO:0005634">
    <property type="term" value="C:nucleus"/>
    <property type="evidence" value="ECO:0007669"/>
    <property type="project" value="TreeGrafter"/>
</dbReference>
<evidence type="ECO:0000313" key="5">
    <source>
        <dbReference type="EMBL" id="KAA6389966.1"/>
    </source>
</evidence>
<dbReference type="InterPro" id="IPR016024">
    <property type="entry name" value="ARM-type_fold"/>
</dbReference>
<dbReference type="SUPFAM" id="SSF48371">
    <property type="entry name" value="ARM repeat"/>
    <property type="match status" value="1"/>
</dbReference>
<dbReference type="InterPro" id="IPR015155">
    <property type="entry name" value="PFU"/>
</dbReference>
<dbReference type="PANTHER" id="PTHR19849:SF0">
    <property type="entry name" value="PHOSPHOLIPASE A-2-ACTIVATING PROTEIN"/>
    <property type="match status" value="1"/>
</dbReference>
<protein>
    <submittedName>
        <fullName evidence="5">Putative Phospholipase A-2-activating protein</fullName>
    </submittedName>
</protein>
<dbReference type="OrthoDB" id="10265988at2759"/>
<feature type="domain" description="PFU" evidence="4">
    <location>
        <begin position="140"/>
        <end position="240"/>
    </location>
</feature>
<comment type="caution">
    <text evidence="5">The sequence shown here is derived from an EMBL/GenBank/DDBJ whole genome shotgun (WGS) entry which is preliminary data.</text>
</comment>
<proteinExistence type="predicted"/>
<dbReference type="InterPro" id="IPR036322">
    <property type="entry name" value="WD40_repeat_dom_sf"/>
</dbReference>
<evidence type="ECO:0000259" key="4">
    <source>
        <dbReference type="PROSITE" id="PS51394"/>
    </source>
</evidence>
<keyword evidence="1" id="KW-0963">Cytoplasm</keyword>
<sequence length="467" mass="53019">EHISNAVLYSICSVGKIDNKQIVAVGSEDRSVAIFDLEAFTKRAVLIHPKSVTCVSTFSNGDIITACYDGGIRIWSNDPKRKQGNEDLMKQHEEELQLIKIKGLLLLQYPTIEQLNNITIGNKDGEIRIVRKGIFPQSYRWEEASQQWILLGDLIEGGEGYAHQNETGRYLVEGAEYDFKIPIDVGEGKSDQLCFNINSNDWEVANDFQEKHHMGSENIPQISKFIQKYKETANQIREARAESNPEMQQFIRMQEQDNKIAVPNRPVVKIRGFKLPLFKARISIIVSCGFGEGSSIPNKISSTRIISNLFVQQNSFIALYNLQQQQNKDKEKEEQEQDQSDEHSVISDILADLSHFSQNDNGNLRISIATFLFNLVVSARVNKKTLGNNIIAMSLILQDLLNTQLEVESNDVAIYCIKTLIILIEDAEQKEAILDVTKLQEAIIRCTEVEREEVRNLALIFCYEAIH</sequence>
<dbReference type="Pfam" id="PF00400">
    <property type="entry name" value="WD40"/>
    <property type="match status" value="1"/>
</dbReference>
<feature type="non-terminal residue" evidence="5">
    <location>
        <position position="1"/>
    </location>
</feature>
<gene>
    <name evidence="5" type="ORF">EZS28_014504</name>
</gene>
<reference evidence="5 6" key="1">
    <citation type="submission" date="2019-03" db="EMBL/GenBank/DDBJ databases">
        <title>Single cell metagenomics reveals metabolic interactions within the superorganism composed of flagellate Streblomastix strix and complex community of Bacteroidetes bacteria on its surface.</title>
        <authorList>
            <person name="Treitli S.C."/>
            <person name="Kolisko M."/>
            <person name="Husnik F."/>
            <person name="Keeling P."/>
            <person name="Hampl V."/>
        </authorList>
    </citation>
    <scope>NUCLEOTIDE SEQUENCE [LARGE SCALE GENOMIC DNA]</scope>
    <source>
        <strain evidence="5">ST1C</strain>
    </source>
</reference>
<dbReference type="InterPro" id="IPR015943">
    <property type="entry name" value="WD40/YVTN_repeat-like_dom_sf"/>
</dbReference>
<keyword evidence="2" id="KW-0853">WD repeat</keyword>
<evidence type="ECO:0000313" key="6">
    <source>
        <dbReference type="Proteomes" id="UP000324800"/>
    </source>
</evidence>
<dbReference type="InterPro" id="IPR011989">
    <property type="entry name" value="ARM-like"/>
</dbReference>
<dbReference type="Gene3D" id="1.25.10.10">
    <property type="entry name" value="Leucine-rich Repeat Variant"/>
    <property type="match status" value="1"/>
</dbReference>
<dbReference type="Gene3D" id="3.10.20.870">
    <property type="entry name" value="PFU (PLAA family ubiquitin binding), C-terminal domain"/>
    <property type="match status" value="1"/>
</dbReference>
<dbReference type="GO" id="GO:0043130">
    <property type="term" value="F:ubiquitin binding"/>
    <property type="evidence" value="ECO:0007669"/>
    <property type="project" value="TreeGrafter"/>
</dbReference>
<dbReference type="GO" id="GO:0005737">
    <property type="term" value="C:cytoplasm"/>
    <property type="evidence" value="ECO:0007669"/>
    <property type="project" value="TreeGrafter"/>
</dbReference>
<dbReference type="PROSITE" id="PS51394">
    <property type="entry name" value="PFU"/>
    <property type="match status" value="1"/>
</dbReference>
<dbReference type="Gene3D" id="2.130.10.10">
    <property type="entry name" value="YVTN repeat-like/Quinoprotein amine dehydrogenase"/>
    <property type="match status" value="1"/>
</dbReference>
<name>A0A5J4W5P8_9EUKA</name>
<evidence type="ECO:0000256" key="1">
    <source>
        <dbReference type="ARBA" id="ARBA00022490"/>
    </source>
</evidence>
<dbReference type="SMART" id="SM00320">
    <property type="entry name" value="WD40"/>
    <property type="match status" value="2"/>
</dbReference>
<dbReference type="AlphaFoldDB" id="A0A5J4W5P8"/>
<evidence type="ECO:0000256" key="3">
    <source>
        <dbReference type="ARBA" id="ARBA00022737"/>
    </source>
</evidence>
<dbReference type="EMBL" id="SNRW01003394">
    <property type="protein sequence ID" value="KAA6389966.1"/>
    <property type="molecule type" value="Genomic_DNA"/>
</dbReference>
<evidence type="ECO:0000256" key="2">
    <source>
        <dbReference type="ARBA" id="ARBA00022574"/>
    </source>
</evidence>
<dbReference type="InterPro" id="IPR001680">
    <property type="entry name" value="WD40_rpt"/>
</dbReference>
<dbReference type="Pfam" id="PF09070">
    <property type="entry name" value="PFU"/>
    <property type="match status" value="1"/>
</dbReference>
<dbReference type="SUPFAM" id="SSF50978">
    <property type="entry name" value="WD40 repeat-like"/>
    <property type="match status" value="1"/>
</dbReference>
<organism evidence="5 6">
    <name type="scientific">Streblomastix strix</name>
    <dbReference type="NCBI Taxonomy" id="222440"/>
    <lineage>
        <taxon>Eukaryota</taxon>
        <taxon>Metamonada</taxon>
        <taxon>Preaxostyla</taxon>
        <taxon>Oxymonadida</taxon>
        <taxon>Streblomastigidae</taxon>
        <taxon>Streblomastix</taxon>
    </lineage>
</organism>
<accession>A0A5J4W5P8</accession>
<dbReference type="PANTHER" id="PTHR19849">
    <property type="entry name" value="PHOSPHOLIPASE A-2-ACTIVATING PROTEIN"/>
    <property type="match status" value="1"/>
</dbReference>
<dbReference type="GO" id="GO:0043161">
    <property type="term" value="P:proteasome-mediated ubiquitin-dependent protein catabolic process"/>
    <property type="evidence" value="ECO:0007669"/>
    <property type="project" value="TreeGrafter"/>
</dbReference>
<dbReference type="InterPro" id="IPR038122">
    <property type="entry name" value="PFU_sf"/>
</dbReference>
<dbReference type="GO" id="GO:0010992">
    <property type="term" value="P:ubiquitin recycling"/>
    <property type="evidence" value="ECO:0007669"/>
    <property type="project" value="TreeGrafter"/>
</dbReference>
<keyword evidence="3" id="KW-0677">Repeat</keyword>